<feature type="transmembrane region" description="Helical" evidence="1">
    <location>
        <begin position="59"/>
        <end position="81"/>
    </location>
</feature>
<keyword evidence="1" id="KW-1133">Transmembrane helix</keyword>
<name>A0AAP2GIE2_9BACT</name>
<evidence type="ECO:0000313" key="2">
    <source>
        <dbReference type="EMBL" id="MBT1687335.1"/>
    </source>
</evidence>
<protein>
    <submittedName>
        <fullName evidence="2">Uncharacterized protein</fullName>
    </submittedName>
</protein>
<gene>
    <name evidence="2" type="ORF">KK078_12255</name>
</gene>
<feature type="transmembrane region" description="Helical" evidence="1">
    <location>
        <begin position="34"/>
        <end position="53"/>
    </location>
</feature>
<keyword evidence="1" id="KW-0812">Transmembrane</keyword>
<evidence type="ECO:0000313" key="3">
    <source>
        <dbReference type="Proteomes" id="UP001319180"/>
    </source>
</evidence>
<accession>A0AAP2GIE2</accession>
<sequence>MQKLLFVILLVVLNILAFLLLNVSPVYEVNRKKVWLVALPVIVGIIVLIMLNGERYIEPLYITAGLISLMALKFLIHKIFVLPRKNENQSLQALVQKAFDTVLFPVFILFFSILEAIFVWQGY</sequence>
<comment type="caution">
    <text evidence="2">The sequence shown here is derived from an EMBL/GenBank/DDBJ whole genome shotgun (WGS) entry which is preliminary data.</text>
</comment>
<feature type="transmembrane region" description="Helical" evidence="1">
    <location>
        <begin position="102"/>
        <end position="120"/>
    </location>
</feature>
<reference evidence="2 3" key="1">
    <citation type="submission" date="2021-05" db="EMBL/GenBank/DDBJ databases">
        <title>A Polyphasic approach of four new species of the genus Ohtaekwangia: Ohtaekwangia histidinii sp. nov., Ohtaekwangia cretensis sp. nov., Ohtaekwangia indiensis sp. nov., Ohtaekwangia reichenbachii sp. nov. from diverse environment.</title>
        <authorList>
            <person name="Octaviana S."/>
        </authorList>
    </citation>
    <scope>NUCLEOTIDE SEQUENCE [LARGE SCALE GENOMIC DNA]</scope>
    <source>
        <strain evidence="2 3">PWU37</strain>
    </source>
</reference>
<evidence type="ECO:0000256" key="1">
    <source>
        <dbReference type="SAM" id="Phobius"/>
    </source>
</evidence>
<keyword evidence="1" id="KW-0472">Membrane</keyword>
<keyword evidence="3" id="KW-1185">Reference proteome</keyword>
<dbReference type="Proteomes" id="UP001319180">
    <property type="component" value="Unassembled WGS sequence"/>
</dbReference>
<feature type="transmembrane region" description="Helical" evidence="1">
    <location>
        <begin position="6"/>
        <end position="27"/>
    </location>
</feature>
<proteinExistence type="predicted"/>
<dbReference type="RefSeq" id="WP_254090566.1">
    <property type="nucleotide sequence ID" value="NZ_JAHESC010000015.1"/>
</dbReference>
<dbReference type="EMBL" id="JAHESC010000015">
    <property type="protein sequence ID" value="MBT1687335.1"/>
    <property type="molecule type" value="Genomic_DNA"/>
</dbReference>
<organism evidence="2 3">
    <name type="scientific">Dawidia soli</name>
    <dbReference type="NCBI Taxonomy" id="2782352"/>
    <lineage>
        <taxon>Bacteria</taxon>
        <taxon>Pseudomonadati</taxon>
        <taxon>Bacteroidota</taxon>
        <taxon>Cytophagia</taxon>
        <taxon>Cytophagales</taxon>
        <taxon>Chryseotaleaceae</taxon>
        <taxon>Dawidia</taxon>
    </lineage>
</organism>
<dbReference type="AlphaFoldDB" id="A0AAP2GIE2"/>